<protein>
    <submittedName>
        <fullName evidence="4">Uncharacterized protein LOC116287403 isoform X1</fullName>
    </submittedName>
</protein>
<keyword evidence="2" id="KW-0812">Transmembrane</keyword>
<name>A0A6P8HBR0_ACTTE</name>
<keyword evidence="2" id="KW-1133">Transmembrane helix</keyword>
<evidence type="ECO:0000256" key="2">
    <source>
        <dbReference type="SAM" id="Phobius"/>
    </source>
</evidence>
<dbReference type="KEGG" id="aten:116287403"/>
<feature type="region of interest" description="Disordered" evidence="1">
    <location>
        <begin position="405"/>
        <end position="428"/>
    </location>
</feature>
<reference evidence="4" key="1">
    <citation type="submission" date="2025-08" db="UniProtKB">
        <authorList>
            <consortium name="RefSeq"/>
        </authorList>
    </citation>
    <scope>IDENTIFICATION</scope>
    <source>
        <tissue evidence="4">Tentacle</tissue>
    </source>
</reference>
<gene>
    <name evidence="4" type="primary">LOC116287403</name>
</gene>
<feature type="compositionally biased region" description="Polar residues" evidence="1">
    <location>
        <begin position="575"/>
        <end position="584"/>
    </location>
</feature>
<feature type="region of interest" description="Disordered" evidence="1">
    <location>
        <begin position="525"/>
        <end position="603"/>
    </location>
</feature>
<keyword evidence="2" id="KW-0472">Membrane</keyword>
<proteinExistence type="predicted"/>
<organism evidence="3 4">
    <name type="scientific">Actinia tenebrosa</name>
    <name type="common">Australian red waratah sea anemone</name>
    <dbReference type="NCBI Taxonomy" id="6105"/>
    <lineage>
        <taxon>Eukaryota</taxon>
        <taxon>Metazoa</taxon>
        <taxon>Cnidaria</taxon>
        <taxon>Anthozoa</taxon>
        <taxon>Hexacorallia</taxon>
        <taxon>Actiniaria</taxon>
        <taxon>Actiniidae</taxon>
        <taxon>Actinia</taxon>
    </lineage>
</organism>
<evidence type="ECO:0000313" key="4">
    <source>
        <dbReference type="RefSeq" id="XP_031549935.1"/>
    </source>
</evidence>
<evidence type="ECO:0000256" key="1">
    <source>
        <dbReference type="SAM" id="MobiDB-lite"/>
    </source>
</evidence>
<dbReference type="OrthoDB" id="5982648at2759"/>
<feature type="transmembrane region" description="Helical" evidence="2">
    <location>
        <begin position="274"/>
        <end position="297"/>
    </location>
</feature>
<keyword evidence="3" id="KW-1185">Reference proteome</keyword>
<feature type="compositionally biased region" description="Polar residues" evidence="1">
    <location>
        <begin position="529"/>
        <end position="538"/>
    </location>
</feature>
<accession>A0A6P8HBR0</accession>
<sequence length="603" mass="67541">MEVLTSFGHFVFLTQVYFTVSQDMITIIRNPGDGDHWTDVDQFKLPDSKCSSSSSSTYCTNWKALPLDSQPCHCECSDFKKATFGFYSGSWTCLANTEVRKQTGNCKYKFQSELDGYPIRILDQSTHYNVILPSSGCSVDQTKSRYFKCDGSSAGIDSQSFSQWFSIQYRGLFSPNGHTYNVTIGTRISAHLLGRIISLNIICQQENSCLLFKLKGTFQCAENVISITTSPSSAIPITNVSVVIPATAKTLAPNFQTTAKPNFDAKASGVSSTVVSVVVTLAIIVVIVIVIVAYVYLKRKRGESVWLVDYISSSVRKFRSTQPAKKKTVDETEKDPVYAEVLEEQRKNEPPVDQAGGMYSYAFDDPRTAYIASQPASYNRLVHNREGPDHAAYTEPQPASYSRLVHNREGPNQTGYTEPKPASYNRLVHNREGPDQTAHIEPQPASYNRLVHNREGPDQTAYTEPQPASYSRLVHNREGPDQTGHTEPQPASYNRLVHNREEPDQTGHTETQPASYNRLVHNREGPDQTAYTEPQPASYNRLVHNREGPDQTGYTEPQPASYNRLVHNREGHDQTAYTEPQPDSYNRLVHNREEPDQTALEPG</sequence>
<feature type="compositionally biased region" description="Polar residues" evidence="1">
    <location>
        <begin position="552"/>
        <end position="561"/>
    </location>
</feature>
<dbReference type="GeneID" id="116287403"/>
<dbReference type="Proteomes" id="UP000515163">
    <property type="component" value="Unplaced"/>
</dbReference>
<dbReference type="AlphaFoldDB" id="A0A6P8HBR0"/>
<evidence type="ECO:0000313" key="3">
    <source>
        <dbReference type="Proteomes" id="UP000515163"/>
    </source>
</evidence>
<dbReference type="RefSeq" id="XP_031549935.1">
    <property type="nucleotide sequence ID" value="XM_031694075.1"/>
</dbReference>
<dbReference type="InParanoid" id="A0A6P8HBR0"/>